<dbReference type="AlphaFoldDB" id="A0A096AHD0"/>
<feature type="chain" id="PRO_5001924666" description="BNR/Asp-box repeat protein" evidence="1">
    <location>
        <begin position="24"/>
        <end position="443"/>
    </location>
</feature>
<dbReference type="InterPro" id="IPR046209">
    <property type="entry name" value="DUF6242_N"/>
</dbReference>
<protein>
    <recommendedName>
        <fullName evidence="6">BNR/Asp-box repeat protein</fullName>
    </recommendedName>
</protein>
<dbReference type="Proteomes" id="UP000029525">
    <property type="component" value="Unassembled WGS sequence"/>
</dbReference>
<sequence>MKYKIFTLIALVATLFTTTSCLKDDSQTDIATYDDTAITSFSLGAIKQVVDTIGKSGKDSTYTKKLMGSKCKFYIDQANAKIYNTDSLPYGTKTSAVLANIKTKNGGVIAIKSLTNEAFKPYSNTDSIDFSKDRQLYVYANSGKAYRIYTVTLNVKKQKTNTAIWTSVADNTTLGTLSATKAASIGDKIFIAGVSDNATKLFVTTTSDGKTWTTATKTFSASAYKNLVAQGATLFILDNNQVLSSIDGNTWSVMDQDNTLSSLFATSSSLYAVTTDGKIKASRDKGKTWTEETLSGSVANLPTDNISSALFTTNSGKDLSRVLLIGTSASNKVVEWTRLVNTTNASISYNWATIDAVSSYRLPAYKCLTVVNYNNLPLALGLTSENKIATLLLSGDQGITWKSNSTYTVPPTKDTANTLAATVDKDGYLWVISGNKVWKGLFR</sequence>
<dbReference type="Pfam" id="PF19755">
    <property type="entry name" value="DUF6242"/>
    <property type="match status" value="1"/>
</dbReference>
<dbReference type="OrthoDB" id="1078890at2"/>
<evidence type="ECO:0008006" key="6">
    <source>
        <dbReference type="Google" id="ProtNLM"/>
    </source>
</evidence>
<accession>A0A096AHD0</accession>
<keyword evidence="1" id="KW-0732">Signal</keyword>
<dbReference type="SUPFAM" id="SSF110296">
    <property type="entry name" value="Oligoxyloglucan reducing end-specific cellobiohydrolase"/>
    <property type="match status" value="1"/>
</dbReference>
<dbReference type="Pfam" id="PF25852">
    <property type="entry name" value="DUF6242_C"/>
    <property type="match status" value="1"/>
</dbReference>
<evidence type="ECO:0000313" key="5">
    <source>
        <dbReference type="Proteomes" id="UP000029525"/>
    </source>
</evidence>
<feature type="domain" description="DUF6242" evidence="3">
    <location>
        <begin position="161"/>
        <end position="441"/>
    </location>
</feature>
<dbReference type="PROSITE" id="PS51257">
    <property type="entry name" value="PROKAR_LIPOPROTEIN"/>
    <property type="match status" value="1"/>
</dbReference>
<feature type="domain" description="DUF6242" evidence="2">
    <location>
        <begin position="41"/>
        <end position="153"/>
    </location>
</feature>
<dbReference type="InterPro" id="IPR058667">
    <property type="entry name" value="DUF6242_C"/>
</dbReference>
<feature type="signal peptide" evidence="1">
    <location>
        <begin position="1"/>
        <end position="23"/>
    </location>
</feature>
<evidence type="ECO:0000256" key="1">
    <source>
        <dbReference type="SAM" id="SignalP"/>
    </source>
</evidence>
<evidence type="ECO:0000259" key="2">
    <source>
        <dbReference type="Pfam" id="PF19755"/>
    </source>
</evidence>
<gene>
    <name evidence="4" type="ORF">HMPREF0647_00720</name>
</gene>
<name>A0A096AHD0_9BACT</name>
<organism evidence="4 5">
    <name type="scientific">Prevotella bivia DNF00320</name>
    <dbReference type="NCBI Taxonomy" id="1401068"/>
    <lineage>
        <taxon>Bacteria</taxon>
        <taxon>Pseudomonadati</taxon>
        <taxon>Bacteroidota</taxon>
        <taxon>Bacteroidia</taxon>
        <taxon>Bacteroidales</taxon>
        <taxon>Prevotellaceae</taxon>
        <taxon>Prevotella</taxon>
    </lineage>
</organism>
<comment type="caution">
    <text evidence="4">The sequence shown here is derived from an EMBL/GenBank/DDBJ whole genome shotgun (WGS) entry which is preliminary data.</text>
</comment>
<dbReference type="EMBL" id="JRNQ01000002">
    <property type="protein sequence ID" value="KGF45961.1"/>
    <property type="molecule type" value="Genomic_DNA"/>
</dbReference>
<evidence type="ECO:0000313" key="4">
    <source>
        <dbReference type="EMBL" id="KGF45961.1"/>
    </source>
</evidence>
<reference evidence="4 5" key="1">
    <citation type="submission" date="2014-07" db="EMBL/GenBank/DDBJ databases">
        <authorList>
            <person name="McCorrison J."/>
            <person name="Sanka R."/>
            <person name="Torralba M."/>
            <person name="Gillis M."/>
            <person name="Haft D.H."/>
            <person name="Methe B."/>
            <person name="Sutton G."/>
            <person name="Nelson K.E."/>
        </authorList>
    </citation>
    <scope>NUCLEOTIDE SEQUENCE [LARGE SCALE GENOMIC DNA]</scope>
    <source>
        <strain evidence="4 5">DNF00320</strain>
    </source>
</reference>
<evidence type="ECO:0000259" key="3">
    <source>
        <dbReference type="Pfam" id="PF25852"/>
    </source>
</evidence>
<proteinExistence type="predicted"/>
<dbReference type="RefSeq" id="WP_036865771.1">
    <property type="nucleotide sequence ID" value="NZ_JRNQ01000002.1"/>
</dbReference>